<comment type="function">
    <text evidence="11">Component of the ubiquinol-cytochrome c oxidoreductase, a multisubunit transmembrane complex that is part of the mitochondrial electron transport chain which drives oxidative phosphorylation. The complex plays an important role in the uptake of multiple carbon sources present in different host niches.</text>
</comment>
<evidence type="ECO:0000256" key="5">
    <source>
        <dbReference type="ARBA" id="ARBA00022692"/>
    </source>
</evidence>
<evidence type="ECO:0000313" key="13">
    <source>
        <dbReference type="Proteomes" id="UP000800041"/>
    </source>
</evidence>
<dbReference type="InterPro" id="IPR004205">
    <property type="entry name" value="Cyt_bc1_su8"/>
</dbReference>
<comment type="subcellular location">
    <subcellularLocation>
        <location evidence="1 11">Mitochondrion inner membrane</location>
        <topology evidence="1 11">Single-pass membrane protein</topology>
    </subcellularLocation>
</comment>
<name>A0A6G1H9Y6_9PEZI</name>
<keyword evidence="5 11" id="KW-0812">Transmembrane</keyword>
<dbReference type="InterPro" id="IPR036642">
    <property type="entry name" value="Cyt_bc1_su8_sf"/>
</dbReference>
<keyword evidence="10 11" id="KW-0472">Membrane</keyword>
<dbReference type="Pfam" id="PF02939">
    <property type="entry name" value="UcrQ"/>
    <property type="match status" value="1"/>
</dbReference>
<dbReference type="Gene3D" id="1.20.5.210">
    <property type="entry name" value="Cytochrome b-c1 complex subunit 8"/>
    <property type="match status" value="1"/>
</dbReference>
<reference evidence="12" key="1">
    <citation type="journal article" date="2020" name="Stud. Mycol.">
        <title>101 Dothideomycetes genomes: a test case for predicting lifestyles and emergence of pathogens.</title>
        <authorList>
            <person name="Haridas S."/>
            <person name="Albert R."/>
            <person name="Binder M."/>
            <person name="Bloem J."/>
            <person name="Labutti K."/>
            <person name="Salamov A."/>
            <person name="Andreopoulos B."/>
            <person name="Baker S."/>
            <person name="Barry K."/>
            <person name="Bills G."/>
            <person name="Bluhm B."/>
            <person name="Cannon C."/>
            <person name="Castanera R."/>
            <person name="Culley D."/>
            <person name="Daum C."/>
            <person name="Ezra D."/>
            <person name="Gonzalez J."/>
            <person name="Henrissat B."/>
            <person name="Kuo A."/>
            <person name="Liang C."/>
            <person name="Lipzen A."/>
            <person name="Lutzoni F."/>
            <person name="Magnuson J."/>
            <person name="Mondo S."/>
            <person name="Nolan M."/>
            <person name="Ohm R."/>
            <person name="Pangilinan J."/>
            <person name="Park H.-J."/>
            <person name="Ramirez L."/>
            <person name="Alfaro M."/>
            <person name="Sun H."/>
            <person name="Tritt A."/>
            <person name="Yoshinaga Y."/>
            <person name="Zwiers L.-H."/>
            <person name="Turgeon B."/>
            <person name="Goodwin S."/>
            <person name="Spatafora J."/>
            <person name="Crous P."/>
            <person name="Grigoriev I."/>
        </authorList>
    </citation>
    <scope>NUCLEOTIDE SEQUENCE</scope>
    <source>
        <strain evidence="12">CBS 113979</strain>
    </source>
</reference>
<keyword evidence="13" id="KW-1185">Reference proteome</keyword>
<dbReference type="GO" id="GO:0005743">
    <property type="term" value="C:mitochondrial inner membrane"/>
    <property type="evidence" value="ECO:0007669"/>
    <property type="project" value="UniProtKB-SubCell"/>
</dbReference>
<proteinExistence type="inferred from homology"/>
<protein>
    <recommendedName>
        <fullName evidence="11">Cytochrome b-c1 complex subunit 8</fullName>
    </recommendedName>
    <alternativeName>
        <fullName evidence="11">Complex III subunit 8</fullName>
    </alternativeName>
</protein>
<evidence type="ECO:0000256" key="8">
    <source>
        <dbReference type="ARBA" id="ARBA00022989"/>
    </source>
</evidence>
<evidence type="ECO:0000256" key="10">
    <source>
        <dbReference type="ARBA" id="ARBA00023136"/>
    </source>
</evidence>
<dbReference type="EMBL" id="ML977143">
    <property type="protein sequence ID" value="KAF1989877.1"/>
    <property type="molecule type" value="Genomic_DNA"/>
</dbReference>
<evidence type="ECO:0000256" key="4">
    <source>
        <dbReference type="ARBA" id="ARBA00022660"/>
    </source>
</evidence>
<evidence type="ECO:0000256" key="1">
    <source>
        <dbReference type="ARBA" id="ARBA00004434"/>
    </source>
</evidence>
<keyword evidence="6 11" id="KW-0999">Mitochondrion inner membrane</keyword>
<comment type="similarity">
    <text evidence="2 11">Belongs to the UQCRQ/QCR8 family.</text>
</comment>
<keyword evidence="4 11" id="KW-0679">Respiratory chain</keyword>
<dbReference type="FunFam" id="1.20.5.210:FF:000001">
    <property type="entry name" value="Cytochrome b-c1 complex subunit 8"/>
    <property type="match status" value="1"/>
</dbReference>
<evidence type="ECO:0000256" key="2">
    <source>
        <dbReference type="ARBA" id="ARBA00007668"/>
    </source>
</evidence>
<organism evidence="12 13">
    <name type="scientific">Aulographum hederae CBS 113979</name>
    <dbReference type="NCBI Taxonomy" id="1176131"/>
    <lineage>
        <taxon>Eukaryota</taxon>
        <taxon>Fungi</taxon>
        <taxon>Dikarya</taxon>
        <taxon>Ascomycota</taxon>
        <taxon>Pezizomycotina</taxon>
        <taxon>Dothideomycetes</taxon>
        <taxon>Pleosporomycetidae</taxon>
        <taxon>Aulographales</taxon>
        <taxon>Aulographaceae</taxon>
    </lineage>
</organism>
<evidence type="ECO:0000256" key="6">
    <source>
        <dbReference type="ARBA" id="ARBA00022792"/>
    </source>
</evidence>
<dbReference type="GO" id="GO:0045275">
    <property type="term" value="C:respiratory chain complex III"/>
    <property type="evidence" value="ECO:0007669"/>
    <property type="project" value="UniProtKB-UniRule"/>
</dbReference>
<accession>A0A6G1H9Y6</accession>
<comment type="subunit">
    <text evidence="11">Component of the ubiquinol-cytochrome c oxidoreductase (cytochrome b-c1 complex, complex III, CIII), a multisubunit enzyme composed of 3 respiratory subunits cytochrome b, cytochrome c1 and Rieske protein, 2 core protein subunits, and additional low-molecular weight protein subunits. The complex exists as an obligatory dimer and forms supercomplexes (SCs) in the inner mitochondrial membrane with cytochrome c oxidase (complex IV, CIV).</text>
</comment>
<dbReference type="Proteomes" id="UP000800041">
    <property type="component" value="Unassembled WGS sequence"/>
</dbReference>
<keyword evidence="7 11" id="KW-0249">Electron transport</keyword>
<keyword evidence="9 11" id="KW-0496">Mitochondrion</keyword>
<evidence type="ECO:0000256" key="7">
    <source>
        <dbReference type="ARBA" id="ARBA00022982"/>
    </source>
</evidence>
<dbReference type="AlphaFoldDB" id="A0A6G1H9Y6"/>
<keyword evidence="3 11" id="KW-0813">Transport</keyword>
<evidence type="ECO:0000313" key="12">
    <source>
        <dbReference type="EMBL" id="KAF1989877.1"/>
    </source>
</evidence>
<dbReference type="GO" id="GO:0006122">
    <property type="term" value="P:mitochondrial electron transport, ubiquinol to cytochrome c"/>
    <property type="evidence" value="ECO:0007669"/>
    <property type="project" value="UniProtKB-UniRule"/>
</dbReference>
<keyword evidence="8 11" id="KW-1133">Transmembrane helix</keyword>
<sequence length="98" mass="10890">MAGGGDKAPGQYLGGWGNFGSPPQKGITTYSLSPNRQRPLAGAWHNAIFNTYRRVKGQIFYIVPPFAVAYFAMSWAEERNRYLNSKAGRAEFAAEEEE</sequence>
<dbReference type="SUPFAM" id="SSF81508">
    <property type="entry name" value="Ubiquinone-binding protein QP-C of cytochrome bc1 complex (Ubiquinol-cytochrome c reductase)"/>
    <property type="match status" value="1"/>
</dbReference>
<dbReference type="PANTHER" id="PTHR12119:SF2">
    <property type="entry name" value="CYTOCHROME B-C1 COMPLEX SUBUNIT 8"/>
    <property type="match status" value="1"/>
</dbReference>
<evidence type="ECO:0000256" key="11">
    <source>
        <dbReference type="RuleBase" id="RU368118"/>
    </source>
</evidence>
<feature type="transmembrane region" description="Helical" evidence="11">
    <location>
        <begin position="59"/>
        <end position="76"/>
    </location>
</feature>
<dbReference type="PANTHER" id="PTHR12119">
    <property type="entry name" value="UBIQUINOL-CYTOCHROME C REDUCTASE COMPLEX UBIQUINONE-BINDING PROTEIN QP-C"/>
    <property type="match status" value="1"/>
</dbReference>
<gene>
    <name evidence="12" type="ORF">K402DRAFT_325430</name>
</gene>
<dbReference type="OrthoDB" id="6683853at2759"/>
<evidence type="ECO:0000256" key="3">
    <source>
        <dbReference type="ARBA" id="ARBA00022448"/>
    </source>
</evidence>
<evidence type="ECO:0000256" key="9">
    <source>
        <dbReference type="ARBA" id="ARBA00023128"/>
    </source>
</evidence>